<dbReference type="VEuPathDB" id="FungiDB:MELLADRAFT_72859"/>
<dbReference type="Proteomes" id="UP000001072">
    <property type="component" value="Unassembled WGS sequence"/>
</dbReference>
<keyword evidence="1" id="KW-1133">Transmembrane helix</keyword>
<dbReference type="InParanoid" id="F4S015"/>
<feature type="transmembrane region" description="Helical" evidence="1">
    <location>
        <begin position="325"/>
        <end position="349"/>
    </location>
</feature>
<dbReference type="RefSeq" id="XP_007414718.1">
    <property type="nucleotide sequence ID" value="XM_007414656.1"/>
</dbReference>
<feature type="transmembrane region" description="Helical" evidence="1">
    <location>
        <begin position="361"/>
        <end position="380"/>
    </location>
</feature>
<evidence type="ECO:0000313" key="3">
    <source>
        <dbReference type="Proteomes" id="UP000001072"/>
    </source>
</evidence>
<sequence length="478" mass="54527">MSLLSYLPLTLLNSPEWKQNPFRAGFIYANCTDTPIFPEWALLLLTCFIIMRVVFILGCAGIMFIPVFKGSNSRNRYFYLLRKVYPESGNGMPYLVPNRCTSIVVCELLTSVLYMLSGCFNYMYYSGVGKQRGPKQLIMMWFIIAWLPSYVGMVMASWALCYACLCDVEGTKNKKYSRILTPMVYNSIWISWSLVAIAVPSYWTVHSIRQLTEVERHLHQVLPLLEQASLSWDAHHDFGILAHSELVSRINSLLEAWYDVDSVITGFAITWIVLGAALAFFYIFVVCVLLHMLKQVLRMREADAMTVNAKWSSTILRELQKEFQFLFRSSFVIVLSICAQVCEASLMVFVSRRMDIMPWRIAGTVLCQFPGIFMAPALLLQSWRIFTERSTDESEFCRVPLNPVTEGIPKLSSQLLGWDTTVCWKEERDTGEGSFPGLRPINTLAKSATCRESLISSPDVENIHITRSTVITQDVIRV</sequence>
<reference evidence="3" key="1">
    <citation type="journal article" date="2011" name="Proc. Natl. Acad. Sci. U.S.A.">
        <title>Obligate biotrophy features unraveled by the genomic analysis of rust fungi.</title>
        <authorList>
            <person name="Duplessis S."/>
            <person name="Cuomo C.A."/>
            <person name="Lin Y.-C."/>
            <person name="Aerts A."/>
            <person name="Tisserant E."/>
            <person name="Veneault-Fourrey C."/>
            <person name="Joly D.L."/>
            <person name="Hacquard S."/>
            <person name="Amselem J."/>
            <person name="Cantarel B.L."/>
            <person name="Chiu R."/>
            <person name="Coutinho P.M."/>
            <person name="Feau N."/>
            <person name="Field M."/>
            <person name="Frey P."/>
            <person name="Gelhaye E."/>
            <person name="Goldberg J."/>
            <person name="Grabherr M.G."/>
            <person name="Kodira C.D."/>
            <person name="Kohler A."/>
            <person name="Kuees U."/>
            <person name="Lindquist E.A."/>
            <person name="Lucas S.M."/>
            <person name="Mago R."/>
            <person name="Mauceli E."/>
            <person name="Morin E."/>
            <person name="Murat C."/>
            <person name="Pangilinan J.L."/>
            <person name="Park R."/>
            <person name="Pearson M."/>
            <person name="Quesneville H."/>
            <person name="Rouhier N."/>
            <person name="Sakthikumar S."/>
            <person name="Salamov A.A."/>
            <person name="Schmutz J."/>
            <person name="Selles B."/>
            <person name="Shapiro H."/>
            <person name="Tanguay P."/>
            <person name="Tuskan G.A."/>
            <person name="Henrissat B."/>
            <person name="Van de Peer Y."/>
            <person name="Rouze P."/>
            <person name="Ellis J.G."/>
            <person name="Dodds P.N."/>
            <person name="Schein J.E."/>
            <person name="Zhong S."/>
            <person name="Hamelin R.C."/>
            <person name="Grigoriev I.V."/>
            <person name="Szabo L.J."/>
            <person name="Martin F."/>
        </authorList>
    </citation>
    <scope>NUCLEOTIDE SEQUENCE [LARGE SCALE GENOMIC DNA]</scope>
    <source>
        <strain evidence="3">98AG31 / pathotype 3-4-7</strain>
    </source>
</reference>
<keyword evidence="1" id="KW-0472">Membrane</keyword>
<feature type="transmembrane region" description="Helical" evidence="1">
    <location>
        <begin position="183"/>
        <end position="203"/>
    </location>
</feature>
<feature type="transmembrane region" description="Helical" evidence="1">
    <location>
        <begin position="102"/>
        <end position="125"/>
    </location>
</feature>
<keyword evidence="3" id="KW-1185">Reference proteome</keyword>
<organism evidence="3">
    <name type="scientific">Melampsora larici-populina (strain 98AG31 / pathotype 3-4-7)</name>
    <name type="common">Poplar leaf rust fungus</name>
    <dbReference type="NCBI Taxonomy" id="747676"/>
    <lineage>
        <taxon>Eukaryota</taxon>
        <taxon>Fungi</taxon>
        <taxon>Dikarya</taxon>
        <taxon>Basidiomycota</taxon>
        <taxon>Pucciniomycotina</taxon>
        <taxon>Pucciniomycetes</taxon>
        <taxon>Pucciniales</taxon>
        <taxon>Melampsoraceae</taxon>
        <taxon>Melampsora</taxon>
    </lineage>
</organism>
<protein>
    <submittedName>
        <fullName evidence="2">Uncharacterized protein</fullName>
    </submittedName>
</protein>
<evidence type="ECO:0000256" key="1">
    <source>
        <dbReference type="SAM" id="Phobius"/>
    </source>
</evidence>
<gene>
    <name evidence="2" type="ORF">MELLADRAFT_72859</name>
</gene>
<dbReference type="GeneID" id="18932216"/>
<keyword evidence="1" id="KW-0812">Transmembrane</keyword>
<feature type="transmembrane region" description="Helical" evidence="1">
    <location>
        <begin position="40"/>
        <end position="68"/>
    </location>
</feature>
<feature type="transmembrane region" description="Helical" evidence="1">
    <location>
        <begin position="137"/>
        <end position="162"/>
    </location>
</feature>
<dbReference type="KEGG" id="mlr:MELLADRAFT_72859"/>
<dbReference type="OrthoDB" id="2496582at2759"/>
<dbReference type="EMBL" id="GL883134">
    <property type="protein sequence ID" value="EGG01884.1"/>
    <property type="molecule type" value="Genomic_DNA"/>
</dbReference>
<evidence type="ECO:0000313" key="2">
    <source>
        <dbReference type="EMBL" id="EGG01884.1"/>
    </source>
</evidence>
<feature type="transmembrane region" description="Helical" evidence="1">
    <location>
        <begin position="263"/>
        <end position="290"/>
    </location>
</feature>
<name>F4S015_MELLP</name>
<accession>F4S015</accession>
<dbReference type="AlphaFoldDB" id="F4S015"/>
<proteinExistence type="predicted"/>
<dbReference type="HOGENOM" id="CLU_571170_0_0_1"/>